<feature type="chain" id="PRO_5002393413" description="Ig-like domain-containing protein" evidence="1">
    <location>
        <begin position="29"/>
        <end position="951"/>
    </location>
</feature>
<dbReference type="EMBL" id="AGDV01000010">
    <property type="protein sequence ID" value="EMB33856.1"/>
    <property type="molecule type" value="Genomic_DNA"/>
</dbReference>
<dbReference type="RefSeq" id="WP_002684274.1">
    <property type="nucleotide sequence ID" value="NZ_CM001795.1"/>
</dbReference>
<name>A0A0E2E5S1_TREDN</name>
<evidence type="ECO:0000313" key="3">
    <source>
        <dbReference type="EMBL" id="EMB33856.1"/>
    </source>
</evidence>
<feature type="signal peptide" evidence="1">
    <location>
        <begin position="1"/>
        <end position="28"/>
    </location>
</feature>
<dbReference type="InterPro" id="IPR013783">
    <property type="entry name" value="Ig-like_fold"/>
</dbReference>
<dbReference type="PATRIC" id="fig|999432.5.peg.1286"/>
<dbReference type="Gene3D" id="2.60.40.10">
    <property type="entry name" value="Immunoglobulins"/>
    <property type="match status" value="1"/>
</dbReference>
<protein>
    <recommendedName>
        <fullName evidence="2">Ig-like domain-containing protein</fullName>
    </recommendedName>
</protein>
<dbReference type="InterPro" id="IPR007110">
    <property type="entry name" value="Ig-like_dom"/>
</dbReference>
<sequence>MKKEKLFVLSLLILTAAYICFSCQPALGASWYKRSVKDAGDKKKLTVQSITVCGVTLYPEANGEDFVGKVNAKDAILYPDDVSAVVKDNTGAAVEVSVRIKGSGGQANLKEGESVTVPVILKAVNDANLEIQKYLFLEQDSSMGGSGADYNPKDPQGNKKFIVKIKTEHIEADPWDYYKEGEPDSSDDGNFNSAKFDEWILNMPSMEGIIASYKFREGSWTGTPEMVDNVPSGIGSGVKAISDVKVYRYKNRTDRWAAIGYTPAPDPKDERFYFFKFTAHSLGGAVGGKHGSSMFCVDRYSKFLFYYSEPTKIKSVFGNAVPEDWTDYAAPTEGQHTQFSEPFYMTDPVGFVKEDGSVVLYQWIKDNINNADYHPKQNPAYTQPAGRKANKVGFSPYREKLKITKKTIAKDKNPKYTAVKPVILEQPKDGYAKLNSPELVFEVKTEPVPDGETLSYQWYKAESKTEAGTAIPDATESSYKITDTSTETKCYFYCIVKNTNTDNNKSEQTESERAKCHITDGQIQSDALNPEISEQPKSQILRLNSTEQLTLRVKAKSKDDGTLSYQWFKAVSSEAEGTAVTDADKAEYTFTPYTSAAGITYYYCLVTNTNNTVQGEQSASKKSTYAAIEIEESYKVEFSVLGEEGGTLAALHNGKPIKSGAYIKKGEQVKFIATPEPNSRYKVKKWFGVPEDAFKDQDKTFAVMTVESANLNVSVSFITMFLKITPKIHNESLQSWSTADGDHFNHKYIDGVHLSHKNTVQVTGGSNVTESWDYMFSIENNSGKWIKVKSGDFINVGTDKSANAAWLTTEFSSFSDLKISFSNYLIKANRHDYWWAEWTTWGGGNVYPLQAIDDNSIFPLVYNETTGMWTVDKANVNIKRSDDIPLPAEFAGTKPNPNRRISYKRVTITYDENFTLADGEEKDFVITYEVDNHDETRSKGKIKVIYTISWK</sequence>
<evidence type="ECO:0000256" key="1">
    <source>
        <dbReference type="SAM" id="SignalP"/>
    </source>
</evidence>
<gene>
    <name evidence="3" type="ORF">HMPREF9726_01236</name>
</gene>
<reference evidence="3" key="1">
    <citation type="submission" date="2012-01" db="EMBL/GenBank/DDBJ databases">
        <title>The Genome Sequence of Treponema denticola H-22.</title>
        <authorList>
            <consortium name="The Broad Institute Genome Sequencing Platform"/>
            <person name="Earl A."/>
            <person name="Ward D."/>
            <person name="Feldgarden M."/>
            <person name="Gevers D."/>
            <person name="Blanton J.M."/>
            <person name="Fenno C.J."/>
            <person name="Baranova O.V."/>
            <person name="Mathney J."/>
            <person name="Dewhirst F.E."/>
            <person name="Izard J."/>
            <person name="Young S.K."/>
            <person name="Zeng Q."/>
            <person name="Gargeya S."/>
            <person name="Fitzgerald M."/>
            <person name="Haas B."/>
            <person name="Abouelleil A."/>
            <person name="Alvarado L."/>
            <person name="Arachchi H.M."/>
            <person name="Berlin A."/>
            <person name="Chapman S.B."/>
            <person name="Gearin G."/>
            <person name="Goldberg J."/>
            <person name="Griggs A."/>
            <person name="Gujja S."/>
            <person name="Hansen M."/>
            <person name="Heiman D."/>
            <person name="Howarth C."/>
            <person name="Larimer J."/>
            <person name="Lui A."/>
            <person name="MacDonald P.J.P."/>
            <person name="McCowen C."/>
            <person name="Montmayeur A."/>
            <person name="Murphy C."/>
            <person name="Neiman D."/>
            <person name="Pearson M."/>
            <person name="Priest M."/>
            <person name="Roberts A."/>
            <person name="Saif S."/>
            <person name="Shea T."/>
            <person name="Sisk P."/>
            <person name="Stolte C."/>
            <person name="Sykes S."/>
            <person name="Wortman J."/>
            <person name="Nusbaum C."/>
            <person name="Birren B."/>
        </authorList>
    </citation>
    <scope>NUCLEOTIDE SEQUENCE [LARGE SCALE GENOMIC DNA]</scope>
    <source>
        <strain evidence="3">H-22</strain>
    </source>
</reference>
<dbReference type="AlphaFoldDB" id="A0A0E2E5S1"/>
<feature type="domain" description="Ig-like" evidence="2">
    <location>
        <begin position="414"/>
        <end position="511"/>
    </location>
</feature>
<proteinExistence type="predicted"/>
<accession>A0A0E2E5S1</accession>
<dbReference type="HOGENOM" id="CLU_014114_0_0_12"/>
<evidence type="ECO:0000259" key="2">
    <source>
        <dbReference type="PROSITE" id="PS50835"/>
    </source>
</evidence>
<comment type="caution">
    <text evidence="3">The sequence shown here is derived from an EMBL/GenBank/DDBJ whole genome shotgun (WGS) entry which is preliminary data.</text>
</comment>
<feature type="domain" description="Ig-like" evidence="2">
    <location>
        <begin position="530"/>
        <end position="620"/>
    </location>
</feature>
<organism evidence="3">
    <name type="scientific">Treponema denticola H-22</name>
    <dbReference type="NCBI Taxonomy" id="999432"/>
    <lineage>
        <taxon>Bacteria</taxon>
        <taxon>Pseudomonadati</taxon>
        <taxon>Spirochaetota</taxon>
        <taxon>Spirochaetia</taxon>
        <taxon>Spirochaetales</taxon>
        <taxon>Treponemataceae</taxon>
        <taxon>Treponema</taxon>
    </lineage>
</organism>
<dbReference type="Proteomes" id="UP000011705">
    <property type="component" value="Chromosome"/>
</dbReference>
<dbReference type="Gene3D" id="2.60.40.2700">
    <property type="match status" value="1"/>
</dbReference>
<keyword evidence="1" id="KW-0732">Signal</keyword>
<dbReference type="PROSITE" id="PS50835">
    <property type="entry name" value="IG_LIKE"/>
    <property type="match status" value="2"/>
</dbReference>